<evidence type="ECO:0000313" key="1">
    <source>
        <dbReference type="EMBL" id="CCD43036.1"/>
    </source>
</evidence>
<dbReference type="AlphaFoldDB" id="G2XQR8"/>
<gene>
    <name evidence="1" type="ORF">BofuT4_uP068760.1</name>
</gene>
<proteinExistence type="predicted"/>
<accession>G2XQR8</accession>
<protein>
    <submittedName>
        <fullName evidence="1">Uncharacterized protein</fullName>
    </submittedName>
</protein>
<dbReference type="InParanoid" id="G2XQR8"/>
<dbReference type="EMBL" id="FQ790252">
    <property type="protein sequence ID" value="CCD43036.1"/>
    <property type="molecule type" value="Genomic_DNA"/>
</dbReference>
<dbReference type="Proteomes" id="UP000008177">
    <property type="component" value="Unplaced contigs"/>
</dbReference>
<evidence type="ECO:0000313" key="2">
    <source>
        <dbReference type="Proteomes" id="UP000008177"/>
    </source>
</evidence>
<name>G2XQR8_BOTF4</name>
<dbReference type="HOGENOM" id="CLU_2687500_0_0_1"/>
<organism evidence="1 2">
    <name type="scientific">Botryotinia fuckeliana (strain T4)</name>
    <name type="common">Noble rot fungus</name>
    <name type="synonym">Botrytis cinerea</name>
    <dbReference type="NCBI Taxonomy" id="999810"/>
    <lineage>
        <taxon>Eukaryota</taxon>
        <taxon>Fungi</taxon>
        <taxon>Dikarya</taxon>
        <taxon>Ascomycota</taxon>
        <taxon>Pezizomycotina</taxon>
        <taxon>Leotiomycetes</taxon>
        <taxon>Helotiales</taxon>
        <taxon>Sclerotiniaceae</taxon>
        <taxon>Botrytis</taxon>
    </lineage>
</organism>
<reference evidence="2" key="1">
    <citation type="journal article" date="2011" name="PLoS Genet.">
        <title>Genomic analysis of the necrotrophic fungal pathogens Sclerotinia sclerotiorum and Botrytis cinerea.</title>
        <authorList>
            <person name="Amselem J."/>
            <person name="Cuomo C.A."/>
            <person name="van Kan J.A."/>
            <person name="Viaud M."/>
            <person name="Benito E.P."/>
            <person name="Couloux A."/>
            <person name="Coutinho P.M."/>
            <person name="de Vries R.P."/>
            <person name="Dyer P.S."/>
            <person name="Fillinger S."/>
            <person name="Fournier E."/>
            <person name="Gout L."/>
            <person name="Hahn M."/>
            <person name="Kohn L."/>
            <person name="Lapalu N."/>
            <person name="Plummer K.M."/>
            <person name="Pradier J.M."/>
            <person name="Quevillon E."/>
            <person name="Sharon A."/>
            <person name="Simon A."/>
            <person name="ten Have A."/>
            <person name="Tudzynski B."/>
            <person name="Tudzynski P."/>
            <person name="Wincker P."/>
            <person name="Andrew M."/>
            <person name="Anthouard V."/>
            <person name="Beever R.E."/>
            <person name="Beffa R."/>
            <person name="Benoit I."/>
            <person name="Bouzid O."/>
            <person name="Brault B."/>
            <person name="Chen Z."/>
            <person name="Choquer M."/>
            <person name="Collemare J."/>
            <person name="Cotton P."/>
            <person name="Danchin E.G."/>
            <person name="Da Silva C."/>
            <person name="Gautier A."/>
            <person name="Giraud C."/>
            <person name="Giraud T."/>
            <person name="Gonzalez C."/>
            <person name="Grossetete S."/>
            <person name="Guldener U."/>
            <person name="Henrissat B."/>
            <person name="Howlett B.J."/>
            <person name="Kodira C."/>
            <person name="Kretschmer M."/>
            <person name="Lappartient A."/>
            <person name="Leroch M."/>
            <person name="Levis C."/>
            <person name="Mauceli E."/>
            <person name="Neuveglise C."/>
            <person name="Oeser B."/>
            <person name="Pearson M."/>
            <person name="Poulain J."/>
            <person name="Poussereau N."/>
            <person name="Quesneville H."/>
            <person name="Rascle C."/>
            <person name="Schumacher J."/>
            <person name="Segurens B."/>
            <person name="Sexton A."/>
            <person name="Silva E."/>
            <person name="Sirven C."/>
            <person name="Soanes D.M."/>
            <person name="Talbot N.J."/>
            <person name="Templeton M."/>
            <person name="Yandava C."/>
            <person name="Yarden O."/>
            <person name="Zeng Q."/>
            <person name="Rollins J.A."/>
            <person name="Lebrun M.H."/>
            <person name="Dickman M."/>
        </authorList>
    </citation>
    <scope>NUCLEOTIDE SEQUENCE [LARGE SCALE GENOMIC DNA]</scope>
    <source>
        <strain evidence="2">T4</strain>
    </source>
</reference>
<sequence length="74" mass="8606">MDLPGTVSQFREFARYDDEKPLGFFLLAEGFMIARLALYENHGLMNYATYGKHFGVNGRPPSRDPQLYPRDRIH</sequence>